<accession>A0A0F3QDD2</accession>
<dbReference type="RefSeq" id="WP_045798812.1">
    <property type="nucleotide sequence ID" value="NZ_LAOI01000001.1"/>
</dbReference>
<protein>
    <submittedName>
        <fullName evidence="1">Uncharacterized protein</fullName>
    </submittedName>
</protein>
<evidence type="ECO:0000313" key="1">
    <source>
        <dbReference type="EMBL" id="KJV89454.1"/>
    </source>
</evidence>
<proteinExistence type="predicted"/>
<dbReference type="Proteomes" id="UP000033661">
    <property type="component" value="Unassembled WGS sequence"/>
</dbReference>
<organism evidence="1 2">
    <name type="scientific">Rickettsia bellii str. RML An4</name>
    <dbReference type="NCBI Taxonomy" id="1359193"/>
    <lineage>
        <taxon>Bacteria</taxon>
        <taxon>Pseudomonadati</taxon>
        <taxon>Pseudomonadota</taxon>
        <taxon>Alphaproteobacteria</taxon>
        <taxon>Rickettsiales</taxon>
        <taxon>Rickettsiaceae</taxon>
        <taxon>Rickettsieae</taxon>
        <taxon>Rickettsia</taxon>
        <taxon>belli group</taxon>
    </lineage>
</organism>
<dbReference type="PATRIC" id="fig|1359193.3.peg.414"/>
<dbReference type="EMBL" id="LAOI01000001">
    <property type="protein sequence ID" value="KJV89454.1"/>
    <property type="molecule type" value="Genomic_DNA"/>
</dbReference>
<gene>
    <name evidence="1" type="ORF">RBEAN4_0432</name>
</gene>
<reference evidence="1 2" key="1">
    <citation type="submission" date="2015-02" db="EMBL/GenBank/DDBJ databases">
        <title>Genome Sequencing of Rickettsiales.</title>
        <authorList>
            <person name="Daugherty S.C."/>
            <person name="Su Q."/>
            <person name="Abolude K."/>
            <person name="Beier-Sexton M."/>
            <person name="Carlyon J.A."/>
            <person name="Carter R."/>
            <person name="Day N.P."/>
            <person name="Dumler S.J."/>
            <person name="Dyachenko V."/>
            <person name="Godinez A."/>
            <person name="Kurtti T.J."/>
            <person name="Lichay M."/>
            <person name="Mullins K.E."/>
            <person name="Ott S."/>
            <person name="Pappas-Brown V."/>
            <person name="Paris D.H."/>
            <person name="Patel P."/>
            <person name="Richards A.L."/>
            <person name="Sadzewicz L."/>
            <person name="Sears K."/>
            <person name="Seidman D."/>
            <person name="Sengamalay N."/>
            <person name="Stenos J."/>
            <person name="Tallon L.J."/>
            <person name="Vincent G."/>
            <person name="Fraser C.M."/>
            <person name="Munderloh U."/>
            <person name="Dunning-Hotopp J.C."/>
        </authorList>
    </citation>
    <scope>NUCLEOTIDE SEQUENCE [LARGE SCALE GENOMIC DNA]</scope>
    <source>
        <strain evidence="1 2">RML An4</strain>
    </source>
</reference>
<keyword evidence="2" id="KW-1185">Reference proteome</keyword>
<sequence length="99" mass="11790">MTKILLDMNYPVFQEQLFSIEKQEQRALLTTLKKIKQLEWEELYKDKGIRWELITSKTTSKGNNVYSFRFSQKYRGTAYRDGNYLVLLALFPDHDGAYI</sequence>
<comment type="caution">
    <text evidence="1">The sequence shown here is derived from an EMBL/GenBank/DDBJ whole genome shotgun (WGS) entry which is preliminary data.</text>
</comment>
<evidence type="ECO:0000313" key="2">
    <source>
        <dbReference type="Proteomes" id="UP000033661"/>
    </source>
</evidence>
<dbReference type="AlphaFoldDB" id="A0A0F3QDD2"/>
<name>A0A0F3QDD2_RICBE</name>